<evidence type="ECO:0000313" key="2">
    <source>
        <dbReference type="EMBL" id="XBS21718.1"/>
    </source>
</evidence>
<proteinExistence type="predicted"/>
<dbReference type="Gene3D" id="3.90.550.10">
    <property type="entry name" value="Spore Coat Polysaccharide Biosynthesis Protein SpsA, Chain A"/>
    <property type="match status" value="1"/>
</dbReference>
<organism evidence="2 3">
    <name type="scientific">Methylomarinum roseum</name>
    <dbReference type="NCBI Taxonomy" id="3067653"/>
    <lineage>
        <taxon>Bacteria</taxon>
        <taxon>Pseudomonadati</taxon>
        <taxon>Pseudomonadota</taxon>
        <taxon>Gammaproteobacteria</taxon>
        <taxon>Methylococcales</taxon>
        <taxon>Methylococcaceae</taxon>
        <taxon>Methylomarinum</taxon>
    </lineage>
</organism>
<reference evidence="2 3" key="1">
    <citation type="journal article" date="2024" name="Microbiology">
        <title>Methylomarinum rosea sp. nov., a novel halophilic methanotrophic bacterium from the hypersaline Lake Elton.</title>
        <authorList>
            <person name="Suleimanov R.Z."/>
            <person name="Oshkin I.Y."/>
            <person name="Danilova O.V."/>
            <person name="Suzina N.E."/>
            <person name="Dedysh S.N."/>
        </authorList>
    </citation>
    <scope>NUCLEOTIDE SEQUENCE [LARGE SCALE GENOMIC DNA]</scope>
    <source>
        <strain evidence="2 3">Ch1-1</strain>
    </source>
</reference>
<dbReference type="PANTHER" id="PTHR43685:SF2">
    <property type="entry name" value="GLYCOSYLTRANSFERASE 2-LIKE DOMAIN-CONTAINING PROTEIN"/>
    <property type="match status" value="1"/>
</dbReference>
<feature type="domain" description="Glycosyltransferase 2-like" evidence="1">
    <location>
        <begin position="5"/>
        <end position="127"/>
    </location>
</feature>
<dbReference type="SUPFAM" id="SSF53448">
    <property type="entry name" value="Nucleotide-diphospho-sugar transferases"/>
    <property type="match status" value="1"/>
</dbReference>
<evidence type="ECO:0000313" key="3">
    <source>
        <dbReference type="Proteomes" id="UP001225378"/>
    </source>
</evidence>
<dbReference type="EMBL" id="CP157743">
    <property type="protein sequence ID" value="XBS21718.1"/>
    <property type="molecule type" value="Genomic_DNA"/>
</dbReference>
<dbReference type="CDD" id="cd00761">
    <property type="entry name" value="Glyco_tranf_GTA_type"/>
    <property type="match status" value="1"/>
</dbReference>
<dbReference type="RefSeq" id="WP_349432320.1">
    <property type="nucleotide sequence ID" value="NZ_CP157743.1"/>
</dbReference>
<dbReference type="Pfam" id="PF00535">
    <property type="entry name" value="Glycos_transf_2"/>
    <property type="match status" value="1"/>
</dbReference>
<dbReference type="InterPro" id="IPR001173">
    <property type="entry name" value="Glyco_trans_2-like"/>
</dbReference>
<dbReference type="InterPro" id="IPR029044">
    <property type="entry name" value="Nucleotide-diphossugar_trans"/>
</dbReference>
<dbReference type="PANTHER" id="PTHR43685">
    <property type="entry name" value="GLYCOSYLTRANSFERASE"/>
    <property type="match status" value="1"/>
</dbReference>
<accession>A0AAU7NXK5</accession>
<keyword evidence="2" id="KW-0808">Transferase</keyword>
<dbReference type="AlphaFoldDB" id="A0AAU7NXK5"/>
<dbReference type="GO" id="GO:0016757">
    <property type="term" value="F:glycosyltransferase activity"/>
    <property type="evidence" value="ECO:0007669"/>
    <property type="project" value="UniProtKB-KW"/>
</dbReference>
<keyword evidence="2" id="KW-0328">Glycosyltransferase</keyword>
<name>A0AAU7NXK5_9GAMM</name>
<dbReference type="Proteomes" id="UP001225378">
    <property type="component" value="Chromosome"/>
</dbReference>
<gene>
    <name evidence="2" type="ORF">Q9L42_006230</name>
</gene>
<evidence type="ECO:0000259" key="1">
    <source>
        <dbReference type="Pfam" id="PF00535"/>
    </source>
</evidence>
<dbReference type="InterPro" id="IPR050834">
    <property type="entry name" value="Glycosyltransf_2"/>
</dbReference>
<sequence>MLAVSVVIPTYNRRDRLQRALASVFAQSYAAREVIVVDDGSTDGSGAMVEELFPSVRYHYQANKGVSSARNVGIGLATGDWIAFLDSDDEWLPDKLTTQVARLSEQTDIKVCHTEEIWMRNDKRVNPMRKHRKAGGWIFRNCLPLCAMSPSSIMIQRSVFAAVGGFDESLPACEDYDLWLRITARYPVLFVEQAQIIKYGGHEDQLSRKYWGMDRFRIYALEKIIDEGGLSKDDRVAAMQMLVKKCRIYRQGALKRDKQQEASHYQQLIERFTAA</sequence>
<keyword evidence="3" id="KW-1185">Reference proteome</keyword>
<dbReference type="KEGG" id="mech:Q9L42_006230"/>
<protein>
    <submittedName>
        <fullName evidence="2">Glycosyltransferase family A protein</fullName>
        <ecNumber evidence="2">2.4.-.-</ecNumber>
    </submittedName>
</protein>
<dbReference type="EC" id="2.4.-.-" evidence="2"/>